<keyword evidence="3 7" id="KW-0479">Metal-binding</keyword>
<evidence type="ECO:0000313" key="11">
    <source>
        <dbReference type="EMBL" id="OES44342.1"/>
    </source>
</evidence>
<evidence type="ECO:0000256" key="3">
    <source>
        <dbReference type="ARBA" id="ARBA00022723"/>
    </source>
</evidence>
<dbReference type="PIRSF" id="PIRSF000025">
    <property type="entry name" value="Cytc_Bsub_c550"/>
    <property type="match status" value="1"/>
</dbReference>
<evidence type="ECO:0000256" key="7">
    <source>
        <dbReference type="PIRSR" id="PIRSR000025-2"/>
    </source>
</evidence>
<feature type="transmembrane region" description="Helical" evidence="9">
    <location>
        <begin position="6"/>
        <end position="25"/>
    </location>
</feature>
<keyword evidence="9" id="KW-0472">Membrane</keyword>
<dbReference type="Proteomes" id="UP000095658">
    <property type="component" value="Unassembled WGS sequence"/>
</dbReference>
<keyword evidence="2 6" id="KW-0349">Heme</keyword>
<dbReference type="EMBL" id="MAMP01000022">
    <property type="protein sequence ID" value="OES44342.1"/>
    <property type="molecule type" value="Genomic_DNA"/>
</dbReference>
<keyword evidence="5 7" id="KW-0408">Iron</keyword>
<reference evidence="11 12" key="1">
    <citation type="submission" date="2016-06" db="EMBL/GenBank/DDBJ databases">
        <title>Domibacillus iocasae genome sequencing.</title>
        <authorList>
            <person name="Verma A."/>
            <person name="Pal Y."/>
            <person name="Ojha A.K."/>
            <person name="Krishnamurthi S."/>
        </authorList>
    </citation>
    <scope>NUCLEOTIDE SEQUENCE [LARGE SCALE GENOMIC DNA]</scope>
    <source>
        <strain evidence="11 12">DSM 29979</strain>
    </source>
</reference>
<feature type="binding site" description="axial binding residue" evidence="7">
    <location>
        <position position="68"/>
    </location>
    <ligand>
        <name>heme c</name>
        <dbReference type="ChEBI" id="CHEBI:61717"/>
    </ligand>
    <ligandPart>
        <name>Fe</name>
        <dbReference type="ChEBI" id="CHEBI:18248"/>
    </ligandPart>
</feature>
<dbReference type="PANTHER" id="PTHR37823:SF4">
    <property type="entry name" value="MENAQUINOL-CYTOCHROME C REDUCTASE CYTOCHROME B_C SUBUNIT"/>
    <property type="match status" value="1"/>
</dbReference>
<sequence>MNRNPLIPFLLIAVFGLGLMFFLSLDGIDNAKEVAEEEKAAEEGGGETAAGGEFDPEAHYQSSCISCHGSSYEGGAGPSLVGVGDKLSQEEIQDIVVNGKGSMPPGLVPEENAEAMAAWLAEIK</sequence>
<dbReference type="GO" id="GO:0005506">
    <property type="term" value="F:iron ion binding"/>
    <property type="evidence" value="ECO:0007669"/>
    <property type="project" value="InterPro"/>
</dbReference>
<dbReference type="OrthoDB" id="7933886at2"/>
<keyword evidence="4" id="KW-0249">Electron transport</keyword>
<evidence type="ECO:0000256" key="2">
    <source>
        <dbReference type="ARBA" id="ARBA00022617"/>
    </source>
</evidence>
<dbReference type="STRING" id="1714016.BA724_08645"/>
<dbReference type="InterPro" id="IPR009056">
    <property type="entry name" value="Cyt_c-like_dom"/>
</dbReference>
<dbReference type="AlphaFoldDB" id="A0A1E7DMP3"/>
<feature type="domain" description="Cytochrome c" evidence="10">
    <location>
        <begin position="46"/>
        <end position="124"/>
    </location>
</feature>
<proteinExistence type="predicted"/>
<evidence type="ECO:0000256" key="5">
    <source>
        <dbReference type="ARBA" id="ARBA00023004"/>
    </source>
</evidence>
<feature type="binding site" description="covalent" evidence="6">
    <location>
        <position position="67"/>
    </location>
    <ligand>
        <name>heme c</name>
        <dbReference type="ChEBI" id="CHEBI:61717"/>
    </ligand>
</feature>
<evidence type="ECO:0000256" key="9">
    <source>
        <dbReference type="SAM" id="Phobius"/>
    </source>
</evidence>
<accession>A0A1E7DMP3</accession>
<feature type="binding site" description="covalent" evidence="6">
    <location>
        <position position="64"/>
    </location>
    <ligand>
        <name>heme c</name>
        <dbReference type="ChEBI" id="CHEBI:61717"/>
    </ligand>
</feature>
<dbReference type="PROSITE" id="PS51007">
    <property type="entry name" value="CYTC"/>
    <property type="match status" value="1"/>
</dbReference>
<keyword evidence="1" id="KW-0813">Transport</keyword>
<organism evidence="11 12">
    <name type="scientific">Domibacillus iocasae</name>
    <dbReference type="NCBI Taxonomy" id="1714016"/>
    <lineage>
        <taxon>Bacteria</taxon>
        <taxon>Bacillati</taxon>
        <taxon>Bacillota</taxon>
        <taxon>Bacilli</taxon>
        <taxon>Bacillales</taxon>
        <taxon>Bacillaceae</taxon>
        <taxon>Domibacillus</taxon>
    </lineage>
</organism>
<dbReference type="GO" id="GO:0016020">
    <property type="term" value="C:membrane"/>
    <property type="evidence" value="ECO:0007669"/>
    <property type="project" value="InterPro"/>
</dbReference>
<dbReference type="Pfam" id="PF13442">
    <property type="entry name" value="Cytochrome_CBB3"/>
    <property type="match status" value="1"/>
</dbReference>
<keyword evidence="9" id="KW-1133">Transmembrane helix</keyword>
<dbReference type="GO" id="GO:0009055">
    <property type="term" value="F:electron transfer activity"/>
    <property type="evidence" value="ECO:0007669"/>
    <property type="project" value="InterPro"/>
</dbReference>
<comment type="PTM">
    <text evidence="6">Binds 1 heme c group covalently per subunit.</text>
</comment>
<dbReference type="SUPFAM" id="SSF46626">
    <property type="entry name" value="Cytochrome c"/>
    <property type="match status" value="1"/>
</dbReference>
<comment type="caution">
    <text evidence="11">The sequence shown here is derived from an EMBL/GenBank/DDBJ whole genome shotgun (WGS) entry which is preliminary data.</text>
</comment>
<evidence type="ECO:0000313" key="12">
    <source>
        <dbReference type="Proteomes" id="UP000095658"/>
    </source>
</evidence>
<dbReference type="InterPro" id="IPR054780">
    <property type="entry name" value="Cytochro_C550_firm"/>
</dbReference>
<protein>
    <submittedName>
        <fullName evidence="11">Cytochrome C</fullName>
    </submittedName>
</protein>
<name>A0A1E7DMP3_9BACI</name>
<evidence type="ECO:0000259" key="10">
    <source>
        <dbReference type="PROSITE" id="PS51007"/>
    </source>
</evidence>
<dbReference type="Gene3D" id="1.10.760.10">
    <property type="entry name" value="Cytochrome c-like domain"/>
    <property type="match status" value="1"/>
</dbReference>
<dbReference type="PANTHER" id="PTHR37823">
    <property type="entry name" value="CYTOCHROME C-553-LIKE"/>
    <property type="match status" value="1"/>
</dbReference>
<dbReference type="InterPro" id="IPR012218">
    <property type="entry name" value="Cyt_c_BACSU-c550-type"/>
</dbReference>
<keyword evidence="9" id="KW-0812">Transmembrane</keyword>
<feature type="binding site" description="axial binding residue" evidence="7">
    <location>
        <position position="103"/>
    </location>
    <ligand>
        <name>heme c</name>
        <dbReference type="ChEBI" id="CHEBI:61717"/>
    </ligand>
    <ligandPart>
        <name>Fe</name>
        <dbReference type="ChEBI" id="CHEBI:18248"/>
    </ligandPart>
</feature>
<dbReference type="GO" id="GO:0020037">
    <property type="term" value="F:heme binding"/>
    <property type="evidence" value="ECO:0007669"/>
    <property type="project" value="InterPro"/>
</dbReference>
<dbReference type="RefSeq" id="WP_069938942.1">
    <property type="nucleotide sequence ID" value="NZ_MAMP01000022.1"/>
</dbReference>
<evidence type="ECO:0000256" key="8">
    <source>
        <dbReference type="SAM" id="MobiDB-lite"/>
    </source>
</evidence>
<dbReference type="InterPro" id="IPR036909">
    <property type="entry name" value="Cyt_c-like_dom_sf"/>
</dbReference>
<evidence type="ECO:0000256" key="1">
    <source>
        <dbReference type="ARBA" id="ARBA00022448"/>
    </source>
</evidence>
<feature type="region of interest" description="Disordered" evidence="8">
    <location>
        <begin position="36"/>
        <end position="55"/>
    </location>
</feature>
<dbReference type="InterPro" id="IPR051811">
    <property type="entry name" value="Cytochrome_c550/c551-like"/>
</dbReference>
<keyword evidence="12" id="KW-1185">Reference proteome</keyword>
<dbReference type="NCBIfam" id="NF045773">
    <property type="entry name" value="cytochro_C550"/>
    <property type="match status" value="1"/>
</dbReference>
<evidence type="ECO:0000256" key="6">
    <source>
        <dbReference type="PIRSR" id="PIRSR000025-1"/>
    </source>
</evidence>
<gene>
    <name evidence="11" type="ORF">BA724_08645</name>
</gene>
<evidence type="ECO:0000256" key="4">
    <source>
        <dbReference type="ARBA" id="ARBA00022982"/>
    </source>
</evidence>